<dbReference type="Pfam" id="PF02219">
    <property type="entry name" value="MTHFR"/>
    <property type="match status" value="1"/>
</dbReference>
<dbReference type="GO" id="GO:0006555">
    <property type="term" value="P:methionine metabolic process"/>
    <property type="evidence" value="ECO:0007669"/>
    <property type="project" value="InterPro"/>
</dbReference>
<evidence type="ECO:0000256" key="5">
    <source>
        <dbReference type="ARBA" id="ARBA00023002"/>
    </source>
</evidence>
<evidence type="ECO:0000313" key="7">
    <source>
        <dbReference type="EMBL" id="MBD3364288.1"/>
    </source>
</evidence>
<comment type="similarity">
    <text evidence="6">Belongs to the methylenetetrahydrofolate reductase family.</text>
</comment>
<dbReference type="InterPro" id="IPR003171">
    <property type="entry name" value="Mehydrof_redctse-like"/>
</dbReference>
<dbReference type="Proteomes" id="UP000630660">
    <property type="component" value="Unassembled WGS sequence"/>
</dbReference>
<keyword evidence="3 6" id="KW-0285">Flavoprotein</keyword>
<proteinExistence type="inferred from homology"/>
<sequence>MKAKMDAGTDFFVSQIVFETTNLKQVMIELERMTGIEALPQIYISLAPASRIRDLEFMQWLGVEFPSAILAYLARDGEGVSERTFEINQRVTDEIFYFIEKRGYRLGFNVEHVIYTNLDLSEGMVEDLKQRMDK</sequence>
<dbReference type="AlphaFoldDB" id="A0A9D5QC46"/>
<dbReference type="EMBL" id="WJKJ01000115">
    <property type="protein sequence ID" value="MBD3364288.1"/>
    <property type="molecule type" value="Genomic_DNA"/>
</dbReference>
<comment type="cofactor">
    <cofactor evidence="1 6">
        <name>FAD</name>
        <dbReference type="ChEBI" id="CHEBI:57692"/>
    </cofactor>
</comment>
<dbReference type="SUPFAM" id="SSF51730">
    <property type="entry name" value="FAD-linked oxidoreductase"/>
    <property type="match status" value="1"/>
</dbReference>
<evidence type="ECO:0000256" key="4">
    <source>
        <dbReference type="ARBA" id="ARBA00022827"/>
    </source>
</evidence>
<keyword evidence="4 6" id="KW-0274">FAD</keyword>
<keyword evidence="5 6" id="KW-0560">Oxidoreductase</keyword>
<organism evidence="7 8">
    <name type="scientific">candidate division WOR-3 bacterium</name>
    <dbReference type="NCBI Taxonomy" id="2052148"/>
    <lineage>
        <taxon>Bacteria</taxon>
        <taxon>Bacteria division WOR-3</taxon>
    </lineage>
</organism>
<evidence type="ECO:0000256" key="3">
    <source>
        <dbReference type="ARBA" id="ARBA00022630"/>
    </source>
</evidence>
<dbReference type="Gene3D" id="3.20.20.220">
    <property type="match status" value="1"/>
</dbReference>
<dbReference type="GO" id="GO:0004489">
    <property type="term" value="F:methylenetetrahydrofolate reductase [NAD(P)H] activity"/>
    <property type="evidence" value="ECO:0007669"/>
    <property type="project" value="InterPro"/>
</dbReference>
<reference evidence="7" key="1">
    <citation type="submission" date="2019-11" db="EMBL/GenBank/DDBJ databases">
        <title>Microbial mats filling the niche in hypersaline microbial mats.</title>
        <authorList>
            <person name="Wong H.L."/>
            <person name="Macleod F.I."/>
            <person name="White R.A. III"/>
            <person name="Burns B.P."/>
        </authorList>
    </citation>
    <scope>NUCLEOTIDE SEQUENCE</scope>
    <source>
        <strain evidence="7">Bin_327</strain>
    </source>
</reference>
<protein>
    <recommendedName>
        <fullName evidence="6">Methylenetetrahydrofolate reductase</fullName>
    </recommendedName>
</protein>
<comment type="pathway">
    <text evidence="2 6">One-carbon metabolism; tetrahydrofolate interconversion.</text>
</comment>
<gene>
    <name evidence="7" type="ORF">GF359_03640</name>
</gene>
<evidence type="ECO:0000256" key="2">
    <source>
        <dbReference type="ARBA" id="ARBA00004777"/>
    </source>
</evidence>
<name>A0A9D5QC46_UNCW3</name>
<comment type="caution">
    <text evidence="7">The sequence shown here is derived from an EMBL/GenBank/DDBJ whole genome shotgun (WGS) entry which is preliminary data.</text>
</comment>
<dbReference type="InterPro" id="IPR029041">
    <property type="entry name" value="FAD-linked_oxidoreductase-like"/>
</dbReference>
<accession>A0A9D5QC46</accession>
<evidence type="ECO:0000313" key="8">
    <source>
        <dbReference type="Proteomes" id="UP000630660"/>
    </source>
</evidence>
<evidence type="ECO:0000256" key="6">
    <source>
        <dbReference type="RuleBase" id="RU003862"/>
    </source>
</evidence>
<evidence type="ECO:0000256" key="1">
    <source>
        <dbReference type="ARBA" id="ARBA00001974"/>
    </source>
</evidence>